<evidence type="ECO:0000256" key="1">
    <source>
        <dbReference type="ARBA" id="ARBA00004123"/>
    </source>
</evidence>
<proteinExistence type="predicted"/>
<feature type="compositionally biased region" description="Low complexity" evidence="3">
    <location>
        <begin position="54"/>
        <end position="75"/>
    </location>
</feature>
<dbReference type="CDD" id="cd12148">
    <property type="entry name" value="fungal_TF_MHR"/>
    <property type="match status" value="1"/>
</dbReference>
<evidence type="ECO:0000259" key="4">
    <source>
        <dbReference type="SMART" id="SM00906"/>
    </source>
</evidence>
<comment type="subcellular location">
    <subcellularLocation>
        <location evidence="1">Nucleus</location>
    </subcellularLocation>
</comment>
<dbReference type="EMBL" id="JAZGSY010000201">
    <property type="protein sequence ID" value="KAL1838663.1"/>
    <property type="molecule type" value="Genomic_DNA"/>
</dbReference>
<dbReference type="Proteomes" id="UP001583172">
    <property type="component" value="Unassembled WGS sequence"/>
</dbReference>
<gene>
    <name evidence="5" type="ORF">VTJ49DRAFT_2442</name>
</gene>
<feature type="region of interest" description="Disordered" evidence="3">
    <location>
        <begin position="627"/>
        <end position="704"/>
    </location>
</feature>
<feature type="compositionally biased region" description="Low complexity" evidence="3">
    <location>
        <begin position="645"/>
        <end position="660"/>
    </location>
</feature>
<evidence type="ECO:0000256" key="3">
    <source>
        <dbReference type="SAM" id="MobiDB-lite"/>
    </source>
</evidence>
<feature type="compositionally biased region" description="Basic and acidic residues" evidence="3">
    <location>
        <begin position="17"/>
        <end position="31"/>
    </location>
</feature>
<name>A0ABR3VAB4_HUMIN</name>
<dbReference type="Pfam" id="PF04082">
    <property type="entry name" value="Fungal_trans"/>
    <property type="match status" value="1"/>
</dbReference>
<dbReference type="SMART" id="SM00906">
    <property type="entry name" value="Fungal_trans"/>
    <property type="match status" value="1"/>
</dbReference>
<feature type="compositionally biased region" description="Polar residues" evidence="3">
    <location>
        <begin position="676"/>
        <end position="687"/>
    </location>
</feature>
<feature type="region of interest" description="Disordered" evidence="3">
    <location>
        <begin position="54"/>
        <end position="97"/>
    </location>
</feature>
<dbReference type="PANTHER" id="PTHR31001:SF49">
    <property type="entry name" value="ZN(II)2CYS6 TRANSCRIPTION FACTOR (EUROFUNG)"/>
    <property type="match status" value="1"/>
</dbReference>
<feature type="region of interest" description="Disordered" evidence="3">
    <location>
        <begin position="1"/>
        <end position="31"/>
    </location>
</feature>
<dbReference type="PANTHER" id="PTHR31001">
    <property type="entry name" value="UNCHARACTERIZED TRANSCRIPTIONAL REGULATORY PROTEIN"/>
    <property type="match status" value="1"/>
</dbReference>
<dbReference type="InterPro" id="IPR007219">
    <property type="entry name" value="XnlR_reg_dom"/>
</dbReference>
<evidence type="ECO:0000313" key="5">
    <source>
        <dbReference type="EMBL" id="KAL1838663.1"/>
    </source>
</evidence>
<feature type="compositionally biased region" description="Low complexity" evidence="3">
    <location>
        <begin position="7"/>
        <end position="16"/>
    </location>
</feature>
<reference evidence="5 6" key="1">
    <citation type="journal article" date="2024" name="Commun. Biol.">
        <title>Comparative genomic analysis of thermophilic fungi reveals convergent evolutionary adaptations and gene losses.</title>
        <authorList>
            <person name="Steindorff A.S."/>
            <person name="Aguilar-Pontes M.V."/>
            <person name="Robinson A.J."/>
            <person name="Andreopoulos B."/>
            <person name="LaButti K."/>
            <person name="Kuo A."/>
            <person name="Mondo S."/>
            <person name="Riley R."/>
            <person name="Otillar R."/>
            <person name="Haridas S."/>
            <person name="Lipzen A."/>
            <person name="Grimwood J."/>
            <person name="Schmutz J."/>
            <person name="Clum A."/>
            <person name="Reid I.D."/>
            <person name="Moisan M.C."/>
            <person name="Butler G."/>
            <person name="Nguyen T.T.M."/>
            <person name="Dewar K."/>
            <person name="Conant G."/>
            <person name="Drula E."/>
            <person name="Henrissat B."/>
            <person name="Hansel C."/>
            <person name="Singer S."/>
            <person name="Hutchinson M.I."/>
            <person name="de Vries R.P."/>
            <person name="Natvig D.O."/>
            <person name="Powell A.J."/>
            <person name="Tsang A."/>
            <person name="Grigoriev I.V."/>
        </authorList>
    </citation>
    <scope>NUCLEOTIDE SEQUENCE [LARGE SCALE GENOMIC DNA]</scope>
    <source>
        <strain evidence="5 6">CBS 620.91</strain>
    </source>
</reference>
<sequence>MTPTPPSTTGSSNGRSPEPHPDDMQNRIDRLEGLVLSLMHGGANVEAFSFHGAPSTTSSAGAASNPSPSGPEGNALPVKSEGQEEGTGFDGDESDIDEGLANSLGVLKVDADRSKHVYIGEQHWHTILMDIAEVKNYFATHKKDLERSYERIKLKKPTTAKQPPTLLMGATPATEVELRAELPPKSTVIVLCQRYFSSTDNSSVLLHVPTFYRQLEDHWKDPSKTPIMWLALLYSVLSLAMLSYHKIGDEPAEWKGRVLELSNEYRLRTVQCLIAGEYTKPSQYTVEAMVLYAFCEYSARFDADSSIWVIVAMMVRIALRMGYHRDGKWFPNLTPFEAEMRRRTWAIVTMLDTFFSHQVSLPSMISYDECDTDLPHNLYDEDFGPQTKPLPPSRPDTDPTPVSYTVAKVRLCQQLTHILHATGRLKNQAHYDEILRLDAGLREIKSRLPPHLRLQPLEQCQPAPTLWMAQFHLDVLYLKTMCLLHRKYMSRARHNPRYSHSRRSAVEASLEMLRHLATIHRESQPNGRMHSIRWFFCNVATKDFLLPAMLVVLDLHFDNMSQPSHGHQQQDPHAPPFWTREQRQEMVHRLEVTRGIWKGLSDCSIEAVKASNILDIMLAKIKGFVSTERPTRNSDSQDDSVVMASDEQSSASTYSSTMPSGLPSRTATVPGPSSIFDGTQASSSTGYTPLGMSLETPNGGQPGADTVVGGGVAGPDFATPMLGFGGVQTPLNVFDSMAAGNVDFPVNFDWESLENYTQTANWGGESLQFFPASSDFVYDTGTQDGSQYTYGVDLTGTN</sequence>
<evidence type="ECO:0000256" key="2">
    <source>
        <dbReference type="ARBA" id="ARBA00023242"/>
    </source>
</evidence>
<evidence type="ECO:0000313" key="6">
    <source>
        <dbReference type="Proteomes" id="UP001583172"/>
    </source>
</evidence>
<accession>A0ABR3VAB4</accession>
<feature type="domain" description="Xylanolytic transcriptional activator regulatory" evidence="4">
    <location>
        <begin position="307"/>
        <end position="381"/>
    </location>
</feature>
<organism evidence="5 6">
    <name type="scientific">Humicola insolens</name>
    <name type="common">Soft-rot fungus</name>
    <dbReference type="NCBI Taxonomy" id="85995"/>
    <lineage>
        <taxon>Eukaryota</taxon>
        <taxon>Fungi</taxon>
        <taxon>Dikarya</taxon>
        <taxon>Ascomycota</taxon>
        <taxon>Pezizomycotina</taxon>
        <taxon>Sordariomycetes</taxon>
        <taxon>Sordariomycetidae</taxon>
        <taxon>Sordariales</taxon>
        <taxon>Chaetomiaceae</taxon>
        <taxon>Mycothermus</taxon>
    </lineage>
</organism>
<keyword evidence="6" id="KW-1185">Reference proteome</keyword>
<comment type="caution">
    <text evidence="5">The sequence shown here is derived from an EMBL/GenBank/DDBJ whole genome shotgun (WGS) entry which is preliminary data.</text>
</comment>
<protein>
    <recommendedName>
        <fullName evidence="4">Xylanolytic transcriptional activator regulatory domain-containing protein</fullName>
    </recommendedName>
</protein>
<keyword evidence="2" id="KW-0539">Nucleus</keyword>
<dbReference type="InterPro" id="IPR050613">
    <property type="entry name" value="Sec_Metabolite_Reg"/>
</dbReference>